<gene>
    <name evidence="3" type="ORF">POL68_35990</name>
</gene>
<dbReference type="PANTHER" id="PTHR43606:SF2">
    <property type="entry name" value="ALKALINE PHOSPHATASE FAMILY PROTEIN (AFU_ORTHOLOGUE AFUA_5G03860)"/>
    <property type="match status" value="1"/>
</dbReference>
<evidence type="ECO:0000259" key="1">
    <source>
        <dbReference type="Pfam" id="PF09423"/>
    </source>
</evidence>
<feature type="domain" description="PhoD-like phosphatase metallophosphatase" evidence="1">
    <location>
        <begin position="190"/>
        <end position="390"/>
    </location>
</feature>
<dbReference type="Proteomes" id="UP001221838">
    <property type="component" value="Unassembled WGS sequence"/>
</dbReference>
<evidence type="ECO:0000313" key="4">
    <source>
        <dbReference type="Proteomes" id="UP001221838"/>
    </source>
</evidence>
<dbReference type="InterPro" id="IPR052900">
    <property type="entry name" value="Phospholipid_Metab_Enz"/>
</dbReference>
<sequence>MGRPVSFRGAARHTDVLVARTGSTIDSAPAEALKARALEDSLSQKLHRRTLLQSIVAVAATTAFGCGEDEPGLGPSDRSRAYFPQSVASGEPRPDSVVLWTRAVDPEHGGDTALTLEVSEEESFGTFVLQLEVSASVAHDNAVKVKVTNLKPRTTYYYRFVYAHDGERFSSAVGRTRTAPAAGDDVPVKFVFASCQDYVGRYFNTWNRLLQLDEDLDFVMFLGDYVYETTGDPSFQSTNSLRSMTFSDPEGALVQKTGIFEYYAAASLSNYRELYKTLRSDVLLQRVHERYPFIVIWDDHEFSDDCWGAHATYKDERSSELQLDRKRNAEQAFFEFIPIDATPTGAAQGAIDVGSEPRFPDTRVYRDFEFGKHLKLIVTDYRTYRPDHLIAEDAYPGTVVMDGPTLTALGAAPAFASEQFAYINVDAPEYAQVKGALRQVYVQLATQAGAEDPQGKAETWVKGNLALAYVNPVLAQIGVASIPTTHQPRGMAYVHMGKVGLFDIRGSRYVVVKDTFDLYAQYRYATSGGASENVLGGPQETWLKERLAAQNTWKVIVSSVSLTPLVWDLRAKTDIPDATLRQRFTFNADGWDGFPTKRKELLQYVNAHAQNALFISGDIHAAYASVEEGVPALTTPAISSGVVKDLASTAVVAAGYAQGSSLYRYTIAELDQTLRASNPNIVFSNSEDHGFVVLEVRSNEALASFHLIPGGEVNKDYSQRGASELRNRFSRQDLRVQNGKISTL</sequence>
<dbReference type="InterPro" id="IPR029052">
    <property type="entry name" value="Metallo-depent_PP-like"/>
</dbReference>
<feature type="domain" description="PhoD-like phosphatase metallophosphatase" evidence="1">
    <location>
        <begin position="520"/>
        <end position="704"/>
    </location>
</feature>
<protein>
    <submittedName>
        <fullName evidence="3">Alkaline phosphatase D family protein</fullName>
    </submittedName>
</protein>
<comment type="caution">
    <text evidence="3">The sequence shown here is derived from an EMBL/GenBank/DDBJ whole genome shotgun (WGS) entry which is preliminary data.</text>
</comment>
<name>A0ABT5DLB7_9BACT</name>
<dbReference type="EMBL" id="JAQNDM010000002">
    <property type="protein sequence ID" value="MDC0713923.1"/>
    <property type="molecule type" value="Genomic_DNA"/>
</dbReference>
<dbReference type="Gene3D" id="3.60.21.70">
    <property type="entry name" value="PhoD-like phosphatase"/>
    <property type="match status" value="2"/>
</dbReference>
<dbReference type="InterPro" id="IPR032093">
    <property type="entry name" value="PhoD_N"/>
</dbReference>
<dbReference type="InterPro" id="IPR038607">
    <property type="entry name" value="PhoD-like_sf"/>
</dbReference>
<dbReference type="SUPFAM" id="SSF56300">
    <property type="entry name" value="Metallo-dependent phosphatases"/>
    <property type="match status" value="1"/>
</dbReference>
<evidence type="ECO:0000259" key="2">
    <source>
        <dbReference type="Pfam" id="PF16655"/>
    </source>
</evidence>
<evidence type="ECO:0000313" key="3">
    <source>
        <dbReference type="EMBL" id="MDC0713923.1"/>
    </source>
</evidence>
<dbReference type="Pfam" id="PF09423">
    <property type="entry name" value="PhoD"/>
    <property type="match status" value="2"/>
</dbReference>
<keyword evidence="4" id="KW-1185">Reference proteome</keyword>
<dbReference type="InterPro" id="IPR018946">
    <property type="entry name" value="PhoD-like_MPP"/>
</dbReference>
<proteinExistence type="predicted"/>
<dbReference type="Pfam" id="PF16655">
    <property type="entry name" value="PhoD_N"/>
    <property type="match status" value="1"/>
</dbReference>
<dbReference type="CDD" id="cd07389">
    <property type="entry name" value="MPP_PhoD"/>
    <property type="match status" value="1"/>
</dbReference>
<feature type="domain" description="Phospholipase D N-terminal" evidence="2">
    <location>
        <begin position="86"/>
        <end position="178"/>
    </location>
</feature>
<dbReference type="Gene3D" id="2.60.40.380">
    <property type="entry name" value="Purple acid phosphatase-like, N-terminal"/>
    <property type="match status" value="1"/>
</dbReference>
<dbReference type="PANTHER" id="PTHR43606">
    <property type="entry name" value="PHOSPHATASE, PUTATIVE (AFU_ORTHOLOGUE AFUA_6G08710)-RELATED"/>
    <property type="match status" value="1"/>
</dbReference>
<organism evidence="3 4">
    <name type="scientific">Stigmatella ashevillensis</name>
    <dbReference type="NCBI Taxonomy" id="2995309"/>
    <lineage>
        <taxon>Bacteria</taxon>
        <taxon>Pseudomonadati</taxon>
        <taxon>Myxococcota</taxon>
        <taxon>Myxococcia</taxon>
        <taxon>Myxococcales</taxon>
        <taxon>Cystobacterineae</taxon>
        <taxon>Archangiaceae</taxon>
        <taxon>Stigmatella</taxon>
    </lineage>
</organism>
<accession>A0ABT5DLB7</accession>
<dbReference type="RefSeq" id="WP_272144387.1">
    <property type="nucleotide sequence ID" value="NZ_JAQNDM010000002.1"/>
</dbReference>
<reference evidence="3 4" key="1">
    <citation type="submission" date="2022-11" db="EMBL/GenBank/DDBJ databases">
        <title>Minimal conservation of predation-associated metabolite biosynthetic gene clusters underscores biosynthetic potential of Myxococcota including descriptions for ten novel species: Archangium lansinium sp. nov., Myxococcus landrumus sp. nov., Nannocystis bai.</title>
        <authorList>
            <person name="Ahearne A."/>
            <person name="Stevens C."/>
            <person name="Dowd S."/>
        </authorList>
    </citation>
    <scope>NUCLEOTIDE SEQUENCE [LARGE SCALE GENOMIC DNA]</scope>
    <source>
        <strain evidence="3 4">NCWAL01</strain>
    </source>
</reference>